<dbReference type="InterPro" id="IPR006170">
    <property type="entry name" value="PBP/GOBP"/>
</dbReference>
<dbReference type="GO" id="GO:0005549">
    <property type="term" value="F:odorant binding"/>
    <property type="evidence" value="ECO:0007669"/>
    <property type="project" value="InterPro"/>
</dbReference>
<feature type="chain" id="PRO_5038276299" evidence="1">
    <location>
        <begin position="20"/>
        <end position="147"/>
    </location>
</feature>
<dbReference type="AlphaFoldDB" id="A0A921YQF5"/>
<evidence type="ECO:0000256" key="1">
    <source>
        <dbReference type="SAM" id="SignalP"/>
    </source>
</evidence>
<name>A0A921YQF5_MANSE</name>
<sequence length="147" mass="16799">METFQFAVFCVAFYTFVVSSPIKEFYPKRDVATLKKYQMECVEDTKVDPDLVIRFKAGDWRSEQPSLKNWVLCILNKMGLMTMDGVYRLDEAMARVGTKDKDMAEKLIDQCLSTTALPAPDIAWKYVHCLHVNDPLGNYSSISILTP</sequence>
<evidence type="ECO:0000313" key="2">
    <source>
        <dbReference type="EMBL" id="KAG6443532.1"/>
    </source>
</evidence>
<protein>
    <submittedName>
        <fullName evidence="2">Uncharacterized protein</fullName>
    </submittedName>
</protein>
<dbReference type="Proteomes" id="UP000791440">
    <property type="component" value="Unassembled WGS sequence"/>
</dbReference>
<keyword evidence="3" id="KW-1185">Reference proteome</keyword>
<dbReference type="Pfam" id="PF01395">
    <property type="entry name" value="PBP_GOBP"/>
    <property type="match status" value="1"/>
</dbReference>
<dbReference type="SUPFAM" id="SSF47565">
    <property type="entry name" value="Insect pheromone/odorant-binding proteins"/>
    <property type="match status" value="1"/>
</dbReference>
<evidence type="ECO:0000313" key="3">
    <source>
        <dbReference type="Proteomes" id="UP000791440"/>
    </source>
</evidence>
<organism evidence="2 3">
    <name type="scientific">Manduca sexta</name>
    <name type="common">Tobacco hawkmoth</name>
    <name type="synonym">Tobacco hornworm</name>
    <dbReference type="NCBI Taxonomy" id="7130"/>
    <lineage>
        <taxon>Eukaryota</taxon>
        <taxon>Metazoa</taxon>
        <taxon>Ecdysozoa</taxon>
        <taxon>Arthropoda</taxon>
        <taxon>Hexapoda</taxon>
        <taxon>Insecta</taxon>
        <taxon>Pterygota</taxon>
        <taxon>Neoptera</taxon>
        <taxon>Endopterygota</taxon>
        <taxon>Lepidoptera</taxon>
        <taxon>Glossata</taxon>
        <taxon>Ditrysia</taxon>
        <taxon>Bombycoidea</taxon>
        <taxon>Sphingidae</taxon>
        <taxon>Sphinginae</taxon>
        <taxon>Sphingini</taxon>
        <taxon>Manduca</taxon>
    </lineage>
</organism>
<proteinExistence type="predicted"/>
<dbReference type="InterPro" id="IPR036728">
    <property type="entry name" value="PBP_GOBP_sf"/>
</dbReference>
<dbReference type="EMBL" id="JH668303">
    <property type="protein sequence ID" value="KAG6443531.1"/>
    <property type="molecule type" value="Genomic_DNA"/>
</dbReference>
<feature type="signal peptide" evidence="1">
    <location>
        <begin position="1"/>
        <end position="19"/>
    </location>
</feature>
<accession>A0A921YQF5</accession>
<dbReference type="OrthoDB" id="7425177at2759"/>
<gene>
    <name evidence="2" type="ORF">O3G_MSEX002895</name>
</gene>
<dbReference type="SMART" id="SM00708">
    <property type="entry name" value="PhBP"/>
    <property type="match status" value="1"/>
</dbReference>
<reference evidence="2" key="2">
    <citation type="submission" date="2020-12" db="EMBL/GenBank/DDBJ databases">
        <authorList>
            <person name="Kanost M."/>
        </authorList>
    </citation>
    <scope>NUCLEOTIDE SEQUENCE</scope>
</reference>
<comment type="caution">
    <text evidence="2">The sequence shown here is derived from an EMBL/GenBank/DDBJ whole genome shotgun (WGS) entry which is preliminary data.</text>
</comment>
<dbReference type="CDD" id="cd23992">
    <property type="entry name" value="PBP_GOBP"/>
    <property type="match status" value="1"/>
</dbReference>
<dbReference type="EMBL" id="JH668303">
    <property type="protein sequence ID" value="KAG6443532.1"/>
    <property type="molecule type" value="Genomic_DNA"/>
</dbReference>
<dbReference type="Gene3D" id="1.10.238.20">
    <property type="entry name" value="Pheromone/general odorant binding protein domain"/>
    <property type="match status" value="1"/>
</dbReference>
<reference evidence="2" key="1">
    <citation type="journal article" date="2016" name="Insect Biochem. Mol. Biol.">
        <title>Multifaceted biological insights from a draft genome sequence of the tobacco hornworm moth, Manduca sexta.</title>
        <authorList>
            <person name="Kanost M.R."/>
            <person name="Arrese E.L."/>
            <person name="Cao X."/>
            <person name="Chen Y.R."/>
            <person name="Chellapilla S."/>
            <person name="Goldsmith M.R."/>
            <person name="Grosse-Wilde E."/>
            <person name="Heckel D.G."/>
            <person name="Herndon N."/>
            <person name="Jiang H."/>
            <person name="Papanicolaou A."/>
            <person name="Qu J."/>
            <person name="Soulages J.L."/>
            <person name="Vogel H."/>
            <person name="Walters J."/>
            <person name="Waterhouse R.M."/>
            <person name="Ahn S.J."/>
            <person name="Almeida F.C."/>
            <person name="An C."/>
            <person name="Aqrawi P."/>
            <person name="Bretschneider A."/>
            <person name="Bryant W.B."/>
            <person name="Bucks S."/>
            <person name="Chao H."/>
            <person name="Chevignon G."/>
            <person name="Christen J.M."/>
            <person name="Clarke D.F."/>
            <person name="Dittmer N.T."/>
            <person name="Ferguson L.C.F."/>
            <person name="Garavelou S."/>
            <person name="Gordon K.H.J."/>
            <person name="Gunaratna R.T."/>
            <person name="Han Y."/>
            <person name="Hauser F."/>
            <person name="He Y."/>
            <person name="Heidel-Fischer H."/>
            <person name="Hirsh A."/>
            <person name="Hu Y."/>
            <person name="Jiang H."/>
            <person name="Kalra D."/>
            <person name="Klinner C."/>
            <person name="Konig C."/>
            <person name="Kovar C."/>
            <person name="Kroll A.R."/>
            <person name="Kuwar S.S."/>
            <person name="Lee S.L."/>
            <person name="Lehman R."/>
            <person name="Li K."/>
            <person name="Li Z."/>
            <person name="Liang H."/>
            <person name="Lovelace S."/>
            <person name="Lu Z."/>
            <person name="Mansfield J.H."/>
            <person name="McCulloch K.J."/>
            <person name="Mathew T."/>
            <person name="Morton B."/>
            <person name="Muzny D.M."/>
            <person name="Neunemann D."/>
            <person name="Ongeri F."/>
            <person name="Pauchet Y."/>
            <person name="Pu L.L."/>
            <person name="Pyrousis I."/>
            <person name="Rao X.J."/>
            <person name="Redding A."/>
            <person name="Roesel C."/>
            <person name="Sanchez-Gracia A."/>
            <person name="Schaack S."/>
            <person name="Shukla A."/>
            <person name="Tetreau G."/>
            <person name="Wang Y."/>
            <person name="Xiong G.H."/>
            <person name="Traut W."/>
            <person name="Walsh T.K."/>
            <person name="Worley K.C."/>
            <person name="Wu D."/>
            <person name="Wu W."/>
            <person name="Wu Y.Q."/>
            <person name="Zhang X."/>
            <person name="Zou Z."/>
            <person name="Zucker H."/>
            <person name="Briscoe A.D."/>
            <person name="Burmester T."/>
            <person name="Clem R.J."/>
            <person name="Feyereisen R."/>
            <person name="Grimmelikhuijzen C.J.P."/>
            <person name="Hamodrakas S.J."/>
            <person name="Hansson B.S."/>
            <person name="Huguet E."/>
            <person name="Jermiin L.S."/>
            <person name="Lan Q."/>
            <person name="Lehman H.K."/>
            <person name="Lorenzen M."/>
            <person name="Merzendorfer H."/>
            <person name="Michalopoulos I."/>
            <person name="Morton D.B."/>
            <person name="Muthukrishnan S."/>
            <person name="Oakeshott J.G."/>
            <person name="Palmer W."/>
            <person name="Park Y."/>
            <person name="Passarelli A.L."/>
            <person name="Rozas J."/>
            <person name="Schwartz L.M."/>
            <person name="Smith W."/>
            <person name="Southgate A."/>
            <person name="Vilcinskas A."/>
            <person name="Vogt R."/>
            <person name="Wang P."/>
            <person name="Werren J."/>
            <person name="Yu X.Q."/>
            <person name="Zhou J.J."/>
            <person name="Brown S.J."/>
            <person name="Scherer S.E."/>
            <person name="Richards S."/>
            <person name="Blissard G.W."/>
        </authorList>
    </citation>
    <scope>NUCLEOTIDE SEQUENCE</scope>
</reference>
<keyword evidence="1" id="KW-0732">Signal</keyword>